<sequence>MTDLTSRLEPYLLLARSTKGAAAAKVIVDATAASGVYVFADLLELPNIQELSSDPNFSGHYNLLRLFAYGTLEQYEADTSIFPSLTPAHITKLKHLTLVSLALQHRSLRYDQLLHALRLDSIRQLEDLIIDVIYAGSLGGKMHHHEKVLHIDWVAGRDLEDADLVKVQAGLENWCKTAESLLSALDAQIDHVRRTSAAENEQLSEYRQQRDIDYQEIVNDLRIRSANKGGGSGRGGLGSFLPPSASETGGLSQESLLFALASGGGAGAALGGRNLTRNLSNPEEADSLRSSKRSRD</sequence>
<reference evidence="5" key="2">
    <citation type="submission" date="2024-01" db="EMBL/GenBank/DDBJ databases">
        <title>Comparative genomics of Cryptococcus and Kwoniella reveals pathogenesis evolution and contrasting modes of karyotype evolution via chromosome fusion or intercentromeric recombination.</title>
        <authorList>
            <person name="Coelho M.A."/>
            <person name="David-Palma M."/>
            <person name="Shea T."/>
            <person name="Bowers K."/>
            <person name="McGinley-Smith S."/>
            <person name="Mohammad A.W."/>
            <person name="Gnirke A."/>
            <person name="Yurkov A.M."/>
            <person name="Nowrousian M."/>
            <person name="Sun S."/>
            <person name="Cuomo C.A."/>
            <person name="Heitman J."/>
        </authorList>
    </citation>
    <scope>NUCLEOTIDE SEQUENCE</scope>
    <source>
        <strain evidence="5">CBS 12478</strain>
    </source>
</reference>
<dbReference type="KEGG" id="ksn:43589413"/>
<dbReference type="InterPro" id="IPR045237">
    <property type="entry name" value="COPS7/eIF3m"/>
</dbReference>
<dbReference type="GeneID" id="43589413"/>
<evidence type="ECO:0000259" key="4">
    <source>
        <dbReference type="PROSITE" id="PS50250"/>
    </source>
</evidence>
<feature type="region of interest" description="Disordered" evidence="3">
    <location>
        <begin position="271"/>
        <end position="296"/>
    </location>
</feature>
<dbReference type="InterPro" id="IPR000717">
    <property type="entry name" value="PCI_dom"/>
</dbReference>
<keyword evidence="2" id="KW-0736">Signalosome</keyword>
<reference evidence="5" key="1">
    <citation type="submission" date="2017-08" db="EMBL/GenBank/DDBJ databases">
        <authorList>
            <person name="Cuomo C."/>
            <person name="Billmyre B."/>
            <person name="Heitman J."/>
        </authorList>
    </citation>
    <scope>NUCLEOTIDE SEQUENCE</scope>
    <source>
        <strain evidence="5">CBS 12478</strain>
    </source>
</reference>
<evidence type="ECO:0000313" key="5">
    <source>
        <dbReference type="EMBL" id="WWD19539.1"/>
    </source>
</evidence>
<dbReference type="Pfam" id="PF01399">
    <property type="entry name" value="PCI"/>
    <property type="match status" value="1"/>
</dbReference>
<protein>
    <recommendedName>
        <fullName evidence="4">PCI domain-containing protein</fullName>
    </recommendedName>
</protein>
<evidence type="ECO:0000256" key="1">
    <source>
        <dbReference type="ARBA" id="ARBA00008482"/>
    </source>
</evidence>
<dbReference type="RefSeq" id="XP_065823481.1">
    <property type="nucleotide sequence ID" value="XM_065967409.1"/>
</dbReference>
<proteinExistence type="inferred from homology"/>
<accession>A0AAJ8LMQ3</accession>
<dbReference type="PANTHER" id="PTHR15350:SF5">
    <property type="entry name" value="COP9 SIGNALOSOME COMPLEX SUBUNIT 7"/>
    <property type="match status" value="1"/>
</dbReference>
<dbReference type="Pfam" id="PF22061">
    <property type="entry name" value="CSN7_HB_subdom"/>
    <property type="match status" value="1"/>
</dbReference>
<comment type="similarity">
    <text evidence="1">Belongs to the CSN7/EIF3M family. CSN7 subfamily.</text>
</comment>
<dbReference type="GO" id="GO:0008180">
    <property type="term" value="C:COP9 signalosome"/>
    <property type="evidence" value="ECO:0007669"/>
    <property type="project" value="UniProtKB-KW"/>
</dbReference>
<evidence type="ECO:0000313" key="6">
    <source>
        <dbReference type="Proteomes" id="UP000322225"/>
    </source>
</evidence>
<feature type="domain" description="PCI" evidence="4">
    <location>
        <begin position="1"/>
        <end position="156"/>
    </location>
</feature>
<keyword evidence="6" id="KW-1185">Reference proteome</keyword>
<evidence type="ECO:0000256" key="2">
    <source>
        <dbReference type="ARBA" id="ARBA00022790"/>
    </source>
</evidence>
<dbReference type="PANTHER" id="PTHR15350">
    <property type="entry name" value="COP9 SIGNALOSOME COMPLEX SUBUNIT 7/DENDRITIC CELL PROTEIN GA17"/>
    <property type="match status" value="1"/>
</dbReference>
<evidence type="ECO:0000256" key="3">
    <source>
        <dbReference type="SAM" id="MobiDB-lite"/>
    </source>
</evidence>
<gene>
    <name evidence="5" type="ORF">CI109_104000</name>
</gene>
<dbReference type="SMART" id="SM00088">
    <property type="entry name" value="PINT"/>
    <property type="match status" value="1"/>
</dbReference>
<dbReference type="EMBL" id="CP144057">
    <property type="protein sequence ID" value="WWD19539.1"/>
    <property type="molecule type" value="Genomic_DNA"/>
</dbReference>
<dbReference type="Proteomes" id="UP000322225">
    <property type="component" value="Chromosome 7"/>
</dbReference>
<dbReference type="AlphaFoldDB" id="A0AAJ8LMQ3"/>
<organism evidence="5 6">
    <name type="scientific">Kwoniella shandongensis</name>
    <dbReference type="NCBI Taxonomy" id="1734106"/>
    <lineage>
        <taxon>Eukaryota</taxon>
        <taxon>Fungi</taxon>
        <taxon>Dikarya</taxon>
        <taxon>Basidiomycota</taxon>
        <taxon>Agaricomycotina</taxon>
        <taxon>Tremellomycetes</taxon>
        <taxon>Tremellales</taxon>
        <taxon>Cryptococcaceae</taxon>
        <taxon>Kwoniella</taxon>
    </lineage>
</organism>
<name>A0AAJ8LMQ3_9TREE</name>
<dbReference type="PROSITE" id="PS50250">
    <property type="entry name" value="PCI"/>
    <property type="match status" value="1"/>
</dbReference>